<organism evidence="1 2">
    <name type="scientific">Spartinivicinus poritis</name>
    <dbReference type="NCBI Taxonomy" id="2994640"/>
    <lineage>
        <taxon>Bacteria</taxon>
        <taxon>Pseudomonadati</taxon>
        <taxon>Pseudomonadota</taxon>
        <taxon>Gammaproteobacteria</taxon>
        <taxon>Oceanospirillales</taxon>
        <taxon>Zooshikellaceae</taxon>
        <taxon>Spartinivicinus</taxon>
    </lineage>
</organism>
<dbReference type="Gene3D" id="3.50.30.50">
    <property type="entry name" value="Putative cyclase"/>
    <property type="match status" value="1"/>
</dbReference>
<comment type="caution">
    <text evidence="1">The sequence shown here is derived from an EMBL/GenBank/DDBJ whole genome shotgun (WGS) entry which is preliminary data.</text>
</comment>
<dbReference type="SUPFAM" id="SSF102198">
    <property type="entry name" value="Putative cyclase"/>
    <property type="match status" value="1"/>
</dbReference>
<evidence type="ECO:0000313" key="2">
    <source>
        <dbReference type="Proteomes" id="UP001528823"/>
    </source>
</evidence>
<accession>A0ABT5UD04</accession>
<dbReference type="Proteomes" id="UP001528823">
    <property type="component" value="Unassembled WGS sequence"/>
</dbReference>
<evidence type="ECO:0000313" key="1">
    <source>
        <dbReference type="EMBL" id="MDE1464259.1"/>
    </source>
</evidence>
<name>A0ABT5UD04_9GAMM</name>
<dbReference type="Pfam" id="PF04199">
    <property type="entry name" value="Cyclase"/>
    <property type="match status" value="1"/>
</dbReference>
<dbReference type="InterPro" id="IPR037175">
    <property type="entry name" value="KFase_sf"/>
</dbReference>
<reference evidence="1 2" key="1">
    <citation type="submission" date="2022-11" db="EMBL/GenBank/DDBJ databases">
        <title>Spartinivicinus poritis sp. nov., isolated from scleractinian coral Porites lutea.</title>
        <authorList>
            <person name="Zhang G."/>
            <person name="Cai L."/>
            <person name="Wei Q."/>
        </authorList>
    </citation>
    <scope>NUCLEOTIDE SEQUENCE [LARGE SCALE GENOMIC DNA]</scope>
    <source>
        <strain evidence="1 2">A2-2</strain>
    </source>
</reference>
<dbReference type="PANTHER" id="PTHR43564:SF2">
    <property type="entry name" value="BLR6059 PROTEIN"/>
    <property type="match status" value="1"/>
</dbReference>
<proteinExistence type="predicted"/>
<keyword evidence="2" id="KW-1185">Reference proteome</keyword>
<dbReference type="EMBL" id="JAPMOU010000031">
    <property type="protein sequence ID" value="MDE1464259.1"/>
    <property type="molecule type" value="Genomic_DNA"/>
</dbReference>
<gene>
    <name evidence="1" type="ORF">ORQ98_20065</name>
</gene>
<dbReference type="PANTHER" id="PTHR43564">
    <property type="entry name" value="KYNURENINE FORMAMIDASE-LIKE PROTEIN"/>
    <property type="match status" value="1"/>
</dbReference>
<dbReference type="RefSeq" id="WP_274690589.1">
    <property type="nucleotide sequence ID" value="NZ_JAPMOU010000031.1"/>
</dbReference>
<dbReference type="InterPro" id="IPR007325">
    <property type="entry name" value="KFase/CYL"/>
</dbReference>
<sequence>MPKRFIDLSICIENEVKSDPIPFNPKVTYMDHQSTFSQMAPFFPGLKQQDLPDGEAWAIEKVELITHNGTHLDAPYHFHSTMNKGERAITIDEVPLEWCFQKGVKLDFRYFDDGYVVTADDVKKELTRINYTIEPLDIVVVNTRAGSRYGHDDYIHSGCGMGLEATLFLLEQGVRLTGTDAWSWDAPFSHTAKKYAETKDPAIIWEGHKAGKDIGYCHLEKLHSLESLPSHGFTISCFPVKIKGASAGWTRAVAIFDE</sequence>
<protein>
    <submittedName>
        <fullName evidence="1">Cyclase family protein</fullName>
    </submittedName>
</protein>